<organism evidence="1 2">
    <name type="scientific">Aestuariirhabdus litorea</name>
    <dbReference type="NCBI Taxonomy" id="2528527"/>
    <lineage>
        <taxon>Bacteria</taxon>
        <taxon>Pseudomonadati</taxon>
        <taxon>Pseudomonadota</taxon>
        <taxon>Gammaproteobacteria</taxon>
        <taxon>Oceanospirillales</taxon>
        <taxon>Aestuariirhabdaceae</taxon>
        <taxon>Aestuariirhabdus</taxon>
    </lineage>
</organism>
<dbReference type="InterPro" id="IPR045179">
    <property type="entry name" value="YgfZ/GcvT"/>
</dbReference>
<evidence type="ECO:0000313" key="1">
    <source>
        <dbReference type="EMBL" id="RRJ85163.1"/>
    </source>
</evidence>
<evidence type="ECO:0000313" key="2">
    <source>
        <dbReference type="Proteomes" id="UP000280792"/>
    </source>
</evidence>
<dbReference type="PANTHER" id="PTHR22602:SF0">
    <property type="entry name" value="TRANSFERASE CAF17, MITOCHONDRIAL-RELATED"/>
    <property type="match status" value="1"/>
</dbReference>
<dbReference type="Gene3D" id="3.30.70.1630">
    <property type="match status" value="1"/>
</dbReference>
<dbReference type="Proteomes" id="UP000280792">
    <property type="component" value="Unassembled WGS sequence"/>
</dbReference>
<name>A0A3P3VWS2_9GAMM</name>
<dbReference type="Gene3D" id="3.30.70.1400">
    <property type="entry name" value="Aminomethyltransferase beta-barrel domains"/>
    <property type="match status" value="1"/>
</dbReference>
<keyword evidence="2" id="KW-1185">Reference proteome</keyword>
<reference evidence="1 2" key="1">
    <citation type="submission" date="2018-08" db="EMBL/GenBank/DDBJ databases">
        <authorList>
            <person name="Khan S.A."/>
        </authorList>
    </citation>
    <scope>NUCLEOTIDE SEQUENCE [LARGE SCALE GENOMIC DNA]</scope>
    <source>
        <strain evidence="1 2">GTF-13</strain>
    </source>
</reference>
<dbReference type="AlphaFoldDB" id="A0A3P3VWS2"/>
<reference evidence="1 2" key="2">
    <citation type="submission" date="2018-12" db="EMBL/GenBank/DDBJ databases">
        <title>Simiduia agarivorans gen. nov., sp. nov., a marine, agarolytic bacterium isolated from shallow coastal water from Keelung, Taiwan.</title>
        <authorList>
            <person name="Shieh W.Y."/>
        </authorList>
    </citation>
    <scope>NUCLEOTIDE SEQUENCE [LARGE SCALE GENOMIC DNA]</scope>
    <source>
        <strain evidence="1 2">GTF-13</strain>
    </source>
</reference>
<dbReference type="Gene3D" id="2.40.30.160">
    <property type="match status" value="1"/>
</dbReference>
<dbReference type="PANTHER" id="PTHR22602">
    <property type="entry name" value="TRANSFERASE CAF17, MITOCHONDRIAL-RELATED"/>
    <property type="match status" value="1"/>
</dbReference>
<dbReference type="SUPFAM" id="SSF103025">
    <property type="entry name" value="Folate-binding domain"/>
    <property type="match status" value="1"/>
</dbReference>
<proteinExistence type="predicted"/>
<comment type="caution">
    <text evidence="1">The sequence shown here is derived from an EMBL/GenBank/DDBJ whole genome shotgun (WGS) entry which is preliminary data.</text>
</comment>
<dbReference type="InterPro" id="IPR017703">
    <property type="entry name" value="YgfZ/GCV_T_CS"/>
</dbReference>
<dbReference type="PIRSF" id="PIRSF006487">
    <property type="entry name" value="GcvT"/>
    <property type="match status" value="1"/>
</dbReference>
<protein>
    <submittedName>
        <fullName evidence="1">Folate-binding protein</fullName>
    </submittedName>
</protein>
<dbReference type="EMBL" id="QWEZ01000001">
    <property type="protein sequence ID" value="RRJ85163.1"/>
    <property type="molecule type" value="Genomic_DNA"/>
</dbReference>
<accession>A0A3P3VWS2</accession>
<dbReference type="RefSeq" id="WP_125015589.1">
    <property type="nucleotide sequence ID" value="NZ_QWEZ01000001.1"/>
</dbReference>
<gene>
    <name evidence="1" type="ORF">D0544_08890</name>
</gene>
<dbReference type="NCBIfam" id="TIGR03317">
    <property type="entry name" value="ygfZ_signature"/>
    <property type="match status" value="1"/>
</dbReference>
<dbReference type="GO" id="GO:0016226">
    <property type="term" value="P:iron-sulfur cluster assembly"/>
    <property type="evidence" value="ECO:0007669"/>
    <property type="project" value="TreeGrafter"/>
</dbReference>
<sequence length="332" mass="36974">MSTQWQQFLQQQPAPQPLSDGDSWFCDLSDWSILSVSDGNPKQFLQGQITCDLNSFADNSSTLGARCNAKGRMMSNFRLLPNGTGYWLVMHHSIIDANVTDLGKYAVFFRSTLRNEQEQLAGIGLAGPQARQWLEQQGIALPARDQRTELLGGQLVCVDEHSPRYQLWLPLESACQQWAALAGTLPRNPQSRWTLADIRQGIAWVDSDSLEQYTPHQFNLQALGAISFRKGCYTGQEIVARMQHLGKSKSRLYRLQCEALPEQTPCSISDETGAAVGELVSFAPSERGGELLAVVRNDAIENKKLAFGANKVLTVAELPYAITHREHLEQRT</sequence>